<dbReference type="AlphaFoldDB" id="A0A834SWI4"/>
<dbReference type="InterPro" id="IPR027356">
    <property type="entry name" value="NPH3_dom"/>
</dbReference>
<comment type="pathway">
    <text evidence="1">Protein modification; protein ubiquitination.</text>
</comment>
<feature type="domain" description="NPH3" evidence="4">
    <location>
        <begin position="112"/>
        <end position="351"/>
    </location>
</feature>
<comment type="similarity">
    <text evidence="3">Belongs to the NPH3 family.</text>
</comment>
<sequence length="508" mass="57482">MACLKLGSKSDAFHIDGNAWLCSTGLPSDVIIEIGGGAKAFLLVAKFCYDVKMEITASNVVTLRCAAEYLSMTEDYGEGNLIIQTENFLNQHILSYWPDTIKALKTFILGEDWWLRDISSLSLPLYKRFILGVSSKHMKPKRVSASLVHYATSHLPIMQNLTSSSEGDQRILIEEIVGLLPNGQKGTVPTKFLLRLLRTSTALGANSSCCVNLEKRIGAQLDDAELEDVLIPSVGHSVETLYDVDCVHRMVDHFVRAEREVINPTANYLEEERQIIIGGNNNNNGPMDDGVYRAIDIYLKAHPWLADSEKEQICRIMNCQKLSLEASTHAAQNERLPLRTIVQVLFFEQLRLRASVAGWLLASSDDDLQNLQPDISALLPPRCVLPFDDMKERVSELEKECMSMKHELEKMPSFSVKQRNASPSSSKNSATHHISINAFWNNRPPDFHNTTARFHCLKQTGRRSENRILFPYFQVFSRSTYRKEDEDEDHLLNFREETQTNFGTISQI</sequence>
<dbReference type="UniPathway" id="UPA00143"/>
<proteinExistence type="inferred from homology"/>
<evidence type="ECO:0000259" key="4">
    <source>
        <dbReference type="PROSITE" id="PS51649"/>
    </source>
</evidence>
<dbReference type="InterPro" id="IPR011333">
    <property type="entry name" value="SKP1/BTB/POZ_sf"/>
</dbReference>
<dbReference type="InterPro" id="IPR043454">
    <property type="entry name" value="NPH3/RPT2-like"/>
</dbReference>
<evidence type="ECO:0000256" key="1">
    <source>
        <dbReference type="ARBA" id="ARBA00004906"/>
    </source>
</evidence>
<evidence type="ECO:0000256" key="2">
    <source>
        <dbReference type="ARBA" id="ARBA00022786"/>
    </source>
</evidence>
<accession>A0A834SWI4</accession>
<dbReference type="OrthoDB" id="624345at2759"/>
<comment type="caution">
    <text evidence="5">The sequence shown here is derived from an EMBL/GenBank/DDBJ whole genome shotgun (WGS) entry which is preliminary data.</text>
</comment>
<evidence type="ECO:0000313" key="6">
    <source>
        <dbReference type="Proteomes" id="UP000634136"/>
    </source>
</evidence>
<keyword evidence="2" id="KW-0833">Ubl conjugation pathway</keyword>
<reference evidence="5" key="1">
    <citation type="submission" date="2020-09" db="EMBL/GenBank/DDBJ databases">
        <title>Genome-Enabled Discovery of Anthraquinone Biosynthesis in Senna tora.</title>
        <authorList>
            <person name="Kang S.-H."/>
            <person name="Pandey R.P."/>
            <person name="Lee C.-M."/>
            <person name="Sim J.-S."/>
            <person name="Jeong J.-T."/>
            <person name="Choi B.-S."/>
            <person name="Jung M."/>
            <person name="Ginzburg D."/>
            <person name="Zhao K."/>
            <person name="Won S.Y."/>
            <person name="Oh T.-J."/>
            <person name="Yu Y."/>
            <person name="Kim N.-H."/>
            <person name="Lee O.R."/>
            <person name="Lee T.-H."/>
            <person name="Bashyal P."/>
            <person name="Kim T.-S."/>
            <person name="Lee W.-H."/>
            <person name="Kawkins C."/>
            <person name="Kim C.-K."/>
            <person name="Kim J.S."/>
            <person name="Ahn B.O."/>
            <person name="Rhee S.Y."/>
            <person name="Sohng J.K."/>
        </authorList>
    </citation>
    <scope>NUCLEOTIDE SEQUENCE</scope>
    <source>
        <tissue evidence="5">Leaf</tissue>
    </source>
</reference>
<evidence type="ECO:0000313" key="5">
    <source>
        <dbReference type="EMBL" id="KAF7811808.1"/>
    </source>
</evidence>
<dbReference type="Proteomes" id="UP000634136">
    <property type="component" value="Unassembled WGS sequence"/>
</dbReference>
<dbReference type="EMBL" id="JAAIUW010000010">
    <property type="protein sequence ID" value="KAF7811808.1"/>
    <property type="molecule type" value="Genomic_DNA"/>
</dbReference>
<dbReference type="Pfam" id="PF03000">
    <property type="entry name" value="NPH3"/>
    <property type="match status" value="2"/>
</dbReference>
<dbReference type="PROSITE" id="PS51649">
    <property type="entry name" value="NPH3"/>
    <property type="match status" value="1"/>
</dbReference>
<gene>
    <name evidence="5" type="ORF">G2W53_032784</name>
</gene>
<organism evidence="5 6">
    <name type="scientific">Senna tora</name>
    <dbReference type="NCBI Taxonomy" id="362788"/>
    <lineage>
        <taxon>Eukaryota</taxon>
        <taxon>Viridiplantae</taxon>
        <taxon>Streptophyta</taxon>
        <taxon>Embryophyta</taxon>
        <taxon>Tracheophyta</taxon>
        <taxon>Spermatophyta</taxon>
        <taxon>Magnoliopsida</taxon>
        <taxon>eudicotyledons</taxon>
        <taxon>Gunneridae</taxon>
        <taxon>Pentapetalae</taxon>
        <taxon>rosids</taxon>
        <taxon>fabids</taxon>
        <taxon>Fabales</taxon>
        <taxon>Fabaceae</taxon>
        <taxon>Caesalpinioideae</taxon>
        <taxon>Cassia clade</taxon>
        <taxon>Senna</taxon>
    </lineage>
</organism>
<dbReference type="SUPFAM" id="SSF54695">
    <property type="entry name" value="POZ domain"/>
    <property type="match status" value="1"/>
</dbReference>
<name>A0A834SWI4_9FABA</name>
<protein>
    <submittedName>
        <fullName evidence="5">BTB/POZ domain-containing protein</fullName>
    </submittedName>
</protein>
<keyword evidence="6" id="KW-1185">Reference proteome</keyword>
<evidence type="ECO:0000256" key="3">
    <source>
        <dbReference type="PROSITE-ProRule" id="PRU00982"/>
    </source>
</evidence>
<dbReference type="GO" id="GO:0016567">
    <property type="term" value="P:protein ubiquitination"/>
    <property type="evidence" value="ECO:0007669"/>
    <property type="project" value="UniProtKB-UniPathway"/>
</dbReference>
<dbReference type="PANTHER" id="PTHR32370">
    <property type="entry name" value="OS12G0117600 PROTEIN"/>
    <property type="match status" value="1"/>
</dbReference>